<evidence type="ECO:0000313" key="2">
    <source>
        <dbReference type="Proteomes" id="UP001164250"/>
    </source>
</evidence>
<comment type="caution">
    <text evidence="1">The sequence shown here is derived from an EMBL/GenBank/DDBJ whole genome shotgun (WGS) entry which is preliminary data.</text>
</comment>
<name>A0ACC1A1Y9_9ROSI</name>
<protein>
    <submittedName>
        <fullName evidence="1">Uncharacterized protein</fullName>
    </submittedName>
</protein>
<reference evidence="2" key="1">
    <citation type="journal article" date="2023" name="G3 (Bethesda)">
        <title>Genome assembly and association tests identify interacting loci associated with vigor, precocity, and sex in interspecific pistachio rootstocks.</title>
        <authorList>
            <person name="Palmer W."/>
            <person name="Jacygrad E."/>
            <person name="Sagayaradj S."/>
            <person name="Cavanaugh K."/>
            <person name="Han R."/>
            <person name="Bertier L."/>
            <person name="Beede B."/>
            <person name="Kafkas S."/>
            <person name="Golino D."/>
            <person name="Preece J."/>
            <person name="Michelmore R."/>
        </authorList>
    </citation>
    <scope>NUCLEOTIDE SEQUENCE [LARGE SCALE GENOMIC DNA]</scope>
</reference>
<proteinExistence type="predicted"/>
<gene>
    <name evidence="1" type="ORF">Patl1_10770</name>
</gene>
<evidence type="ECO:0000313" key="1">
    <source>
        <dbReference type="EMBL" id="KAJ0081499.1"/>
    </source>
</evidence>
<accession>A0ACC1A1Y9</accession>
<dbReference type="EMBL" id="CM047908">
    <property type="protein sequence ID" value="KAJ0081499.1"/>
    <property type="molecule type" value="Genomic_DNA"/>
</dbReference>
<dbReference type="Proteomes" id="UP001164250">
    <property type="component" value="Chromosome 12"/>
</dbReference>
<organism evidence="1 2">
    <name type="scientific">Pistacia atlantica</name>
    <dbReference type="NCBI Taxonomy" id="434234"/>
    <lineage>
        <taxon>Eukaryota</taxon>
        <taxon>Viridiplantae</taxon>
        <taxon>Streptophyta</taxon>
        <taxon>Embryophyta</taxon>
        <taxon>Tracheophyta</taxon>
        <taxon>Spermatophyta</taxon>
        <taxon>Magnoliopsida</taxon>
        <taxon>eudicotyledons</taxon>
        <taxon>Gunneridae</taxon>
        <taxon>Pentapetalae</taxon>
        <taxon>rosids</taxon>
        <taxon>malvids</taxon>
        <taxon>Sapindales</taxon>
        <taxon>Anacardiaceae</taxon>
        <taxon>Pistacia</taxon>
    </lineage>
</organism>
<sequence length="209" mass="21349">MAEIKWVNLVYLILLSSGVCLSSQRELPAVKEEESYKQDNNIDGEEKWGIGGGIGGGFGGGIGGGIGIPGFIISGGANIGGGAHGGIVIPGFNIGGGVNGGVSGDGGTVVSGLGDDISRGVSFGGGVARPCHVYYGKGVLVCKLLRQPQYWNGNALRGTGQSFDFGSSALNENASINEHDSNQKQAYENKGKTAEAVAPDSGWAYQNRN</sequence>
<keyword evidence="2" id="KW-1185">Reference proteome</keyword>